<proteinExistence type="predicted"/>
<evidence type="ECO:0000313" key="3">
    <source>
        <dbReference type="EMBL" id="QEC47067.1"/>
    </source>
</evidence>
<dbReference type="RefSeq" id="WP_146917020.1">
    <property type="nucleotide sequence ID" value="NZ_CP042430.1"/>
</dbReference>
<evidence type="ECO:0000256" key="2">
    <source>
        <dbReference type="SAM" id="SignalP"/>
    </source>
</evidence>
<feature type="compositionally biased region" description="Low complexity" evidence="1">
    <location>
        <begin position="95"/>
        <end position="114"/>
    </location>
</feature>
<feature type="signal peptide" evidence="2">
    <location>
        <begin position="1"/>
        <end position="21"/>
    </location>
</feature>
<sequence length="114" mass="11870">MAAIGVITALLAGTGVGVAGAASGHHTAATKVTAPKTKSTGSSRGTATKARTEEREARAMTARERRGPGFPREDRNESRAVQRKELRNHAEVRGTSAATTHKTAPKTKGTATKH</sequence>
<evidence type="ECO:0000256" key="1">
    <source>
        <dbReference type="SAM" id="MobiDB-lite"/>
    </source>
</evidence>
<gene>
    <name evidence="3" type="ORF">FSW04_05345</name>
</gene>
<dbReference type="KEGG" id="bsol:FSW04_05345"/>
<dbReference type="Proteomes" id="UP000321805">
    <property type="component" value="Chromosome"/>
</dbReference>
<feature type="compositionally biased region" description="Basic and acidic residues" evidence="1">
    <location>
        <begin position="50"/>
        <end position="92"/>
    </location>
</feature>
<feature type="chain" id="PRO_5022774312" evidence="2">
    <location>
        <begin position="22"/>
        <end position="114"/>
    </location>
</feature>
<dbReference type="EMBL" id="CP042430">
    <property type="protein sequence ID" value="QEC47067.1"/>
    <property type="molecule type" value="Genomic_DNA"/>
</dbReference>
<dbReference type="AlphaFoldDB" id="A0A5B8U240"/>
<organism evidence="3 4">
    <name type="scientific">Baekduia soli</name>
    <dbReference type="NCBI Taxonomy" id="496014"/>
    <lineage>
        <taxon>Bacteria</taxon>
        <taxon>Bacillati</taxon>
        <taxon>Actinomycetota</taxon>
        <taxon>Thermoleophilia</taxon>
        <taxon>Solirubrobacterales</taxon>
        <taxon>Baekduiaceae</taxon>
        <taxon>Baekduia</taxon>
    </lineage>
</organism>
<reference evidence="3 4" key="1">
    <citation type="journal article" date="2018" name="J. Microbiol.">
        <title>Baekduia soli gen. nov., sp. nov., a novel bacterium isolated from the soil of Baekdu Mountain and proposal of a novel family name, Baekduiaceae fam. nov.</title>
        <authorList>
            <person name="An D.S."/>
            <person name="Siddiqi M.Z."/>
            <person name="Kim K.H."/>
            <person name="Yu H.S."/>
            <person name="Im W.T."/>
        </authorList>
    </citation>
    <scope>NUCLEOTIDE SEQUENCE [LARGE SCALE GENOMIC DNA]</scope>
    <source>
        <strain evidence="3 4">BR7-21</strain>
    </source>
</reference>
<keyword evidence="2" id="KW-0732">Signal</keyword>
<feature type="region of interest" description="Disordered" evidence="1">
    <location>
        <begin position="19"/>
        <end position="114"/>
    </location>
</feature>
<accession>A0A5B8U240</accession>
<evidence type="ECO:0000313" key="4">
    <source>
        <dbReference type="Proteomes" id="UP000321805"/>
    </source>
</evidence>
<name>A0A5B8U240_9ACTN</name>
<keyword evidence="4" id="KW-1185">Reference proteome</keyword>
<protein>
    <submittedName>
        <fullName evidence="3">Uncharacterized protein</fullName>
    </submittedName>
</protein>
<feature type="compositionally biased region" description="Low complexity" evidence="1">
    <location>
        <begin position="19"/>
        <end position="49"/>
    </location>
</feature>